<dbReference type="InterPro" id="IPR036097">
    <property type="entry name" value="HisK_dim/P_sf"/>
</dbReference>
<dbReference type="Proteomes" id="UP001459714">
    <property type="component" value="Unassembled WGS sequence"/>
</dbReference>
<keyword evidence="7 11" id="KW-0067">ATP-binding</keyword>
<keyword evidence="8" id="KW-0902">Two-component regulatory system</keyword>
<evidence type="ECO:0000313" key="12">
    <source>
        <dbReference type="Proteomes" id="UP001459714"/>
    </source>
</evidence>
<dbReference type="SUPFAM" id="SSF47384">
    <property type="entry name" value="Homodimeric domain of signal transducing histidine kinase"/>
    <property type="match status" value="1"/>
</dbReference>
<dbReference type="Pfam" id="PF00512">
    <property type="entry name" value="HisKA"/>
    <property type="match status" value="1"/>
</dbReference>
<evidence type="ECO:0000256" key="1">
    <source>
        <dbReference type="ARBA" id="ARBA00000085"/>
    </source>
</evidence>
<dbReference type="PANTHER" id="PTHR43065">
    <property type="entry name" value="SENSOR HISTIDINE KINASE"/>
    <property type="match status" value="1"/>
</dbReference>
<comment type="caution">
    <text evidence="11">The sequence shown here is derived from an EMBL/GenBank/DDBJ whole genome shotgun (WGS) entry which is preliminary data.</text>
</comment>
<keyword evidence="5" id="KW-0547">Nucleotide-binding</keyword>
<dbReference type="PRINTS" id="PR00344">
    <property type="entry name" value="BCTRLSENSOR"/>
</dbReference>
<evidence type="ECO:0000256" key="6">
    <source>
        <dbReference type="ARBA" id="ARBA00022777"/>
    </source>
</evidence>
<dbReference type="InterPro" id="IPR003594">
    <property type="entry name" value="HATPase_dom"/>
</dbReference>
<keyword evidence="4" id="KW-0808">Transferase</keyword>
<evidence type="ECO:0000256" key="5">
    <source>
        <dbReference type="ARBA" id="ARBA00022741"/>
    </source>
</evidence>
<dbReference type="InterPro" id="IPR003661">
    <property type="entry name" value="HisK_dim/P_dom"/>
</dbReference>
<comment type="catalytic activity">
    <reaction evidence="1">
        <text>ATP + protein L-histidine = ADP + protein N-phospho-L-histidine.</text>
        <dbReference type="EC" id="2.7.13.3"/>
    </reaction>
</comment>
<keyword evidence="12" id="KW-1185">Reference proteome</keyword>
<dbReference type="InterPro" id="IPR036890">
    <property type="entry name" value="HATPase_C_sf"/>
</dbReference>
<dbReference type="CDD" id="cd00082">
    <property type="entry name" value="HisKA"/>
    <property type="match status" value="1"/>
</dbReference>
<keyword evidence="6" id="KW-0418">Kinase</keyword>
<reference evidence="11 12" key="1">
    <citation type="submission" date="2024-03" db="EMBL/GenBank/DDBJ databases">
        <title>Bacilli Hybrid Assemblies.</title>
        <authorList>
            <person name="Kovac J."/>
        </authorList>
    </citation>
    <scope>NUCLEOTIDE SEQUENCE [LARGE SCALE GENOMIC DNA]</scope>
    <source>
        <strain evidence="11 12">FSL M8-0022</strain>
    </source>
</reference>
<keyword evidence="3" id="KW-0597">Phosphoprotein</keyword>
<evidence type="ECO:0000256" key="7">
    <source>
        <dbReference type="ARBA" id="ARBA00022840"/>
    </source>
</evidence>
<evidence type="ECO:0000256" key="2">
    <source>
        <dbReference type="ARBA" id="ARBA00012438"/>
    </source>
</evidence>
<dbReference type="Gene3D" id="3.30.565.10">
    <property type="entry name" value="Histidine kinase-like ATPase, C-terminal domain"/>
    <property type="match status" value="1"/>
</dbReference>
<gene>
    <name evidence="11" type="ORF">NST17_07595</name>
</gene>
<evidence type="ECO:0000259" key="10">
    <source>
        <dbReference type="PROSITE" id="PS50109"/>
    </source>
</evidence>
<dbReference type="Gene3D" id="1.10.287.130">
    <property type="match status" value="1"/>
</dbReference>
<evidence type="ECO:0000313" key="11">
    <source>
        <dbReference type="EMBL" id="MEL3957056.1"/>
    </source>
</evidence>
<dbReference type="RefSeq" id="WP_342020064.1">
    <property type="nucleotide sequence ID" value="NZ_CP150143.1"/>
</dbReference>
<dbReference type="Pfam" id="PF02518">
    <property type="entry name" value="HATPase_c"/>
    <property type="match status" value="1"/>
</dbReference>
<dbReference type="InterPro" id="IPR004358">
    <property type="entry name" value="Sig_transdc_His_kin-like_C"/>
</dbReference>
<evidence type="ECO:0000256" key="9">
    <source>
        <dbReference type="SAM" id="MobiDB-lite"/>
    </source>
</evidence>
<proteinExistence type="predicted"/>
<feature type="domain" description="Histidine kinase" evidence="10">
    <location>
        <begin position="68"/>
        <end position="273"/>
    </location>
</feature>
<dbReference type="InterPro" id="IPR005467">
    <property type="entry name" value="His_kinase_dom"/>
</dbReference>
<dbReference type="GO" id="GO:0005524">
    <property type="term" value="F:ATP binding"/>
    <property type="evidence" value="ECO:0007669"/>
    <property type="project" value="UniProtKB-KW"/>
</dbReference>
<dbReference type="PROSITE" id="PS50109">
    <property type="entry name" value="HIS_KIN"/>
    <property type="match status" value="1"/>
</dbReference>
<evidence type="ECO:0000256" key="8">
    <source>
        <dbReference type="ARBA" id="ARBA00023012"/>
    </source>
</evidence>
<dbReference type="SMART" id="SM00387">
    <property type="entry name" value="HATPase_c"/>
    <property type="match status" value="1"/>
</dbReference>
<evidence type="ECO:0000256" key="4">
    <source>
        <dbReference type="ARBA" id="ARBA00022679"/>
    </source>
</evidence>
<sequence length="279" mass="31949">MGRSDRDFQPFENERMNGQKRMNEMDSKTNSMEGTSFTVFRDIIEKLQMDEQHRQTEMLNVLGELAASIAHEIKNPLTSVKGFIQLLQGKIDGYSMYFNIMMAELDRIDSTINELLILAKPQAVQYKNTNIIKIMQETIELLQVQTLMDNIKIKTDFKQDDISLYCEPNHLRQVFINILKNAIEVSKKNSSVLVGISIETEKYIKISITDFGTGIPEQRLKKLGEPFYTTKERGTGLGLMVSFKIIKEHGGKIKVESEVGKGTTFHIFLPIEQSNKMQD</sequence>
<protein>
    <recommendedName>
        <fullName evidence="2">histidine kinase</fullName>
        <ecNumber evidence="2">2.7.13.3</ecNumber>
    </recommendedName>
</protein>
<dbReference type="PANTHER" id="PTHR43065:SF34">
    <property type="entry name" value="SPORULATION KINASE A"/>
    <property type="match status" value="1"/>
</dbReference>
<feature type="compositionally biased region" description="Basic and acidic residues" evidence="9">
    <location>
        <begin position="1"/>
        <end position="27"/>
    </location>
</feature>
<dbReference type="SMART" id="SM00388">
    <property type="entry name" value="HisKA"/>
    <property type="match status" value="1"/>
</dbReference>
<feature type="region of interest" description="Disordered" evidence="9">
    <location>
        <begin position="1"/>
        <end position="31"/>
    </location>
</feature>
<organism evidence="11 12">
    <name type="scientific">Caldifermentibacillus hisashii</name>
    <dbReference type="NCBI Taxonomy" id="996558"/>
    <lineage>
        <taxon>Bacteria</taxon>
        <taxon>Bacillati</taxon>
        <taxon>Bacillota</taxon>
        <taxon>Bacilli</taxon>
        <taxon>Bacillales</taxon>
        <taxon>Bacillaceae</taxon>
        <taxon>Caldifermentibacillus</taxon>
    </lineage>
</organism>
<name>A0ABU9JW16_9BACI</name>
<accession>A0ABU9JW16</accession>
<dbReference type="EMBL" id="JBBYAK010000001">
    <property type="protein sequence ID" value="MEL3957056.1"/>
    <property type="molecule type" value="Genomic_DNA"/>
</dbReference>
<dbReference type="EC" id="2.7.13.3" evidence="2"/>
<dbReference type="SUPFAM" id="SSF55874">
    <property type="entry name" value="ATPase domain of HSP90 chaperone/DNA topoisomerase II/histidine kinase"/>
    <property type="match status" value="1"/>
</dbReference>
<evidence type="ECO:0000256" key="3">
    <source>
        <dbReference type="ARBA" id="ARBA00022553"/>
    </source>
</evidence>